<name>A0A6L2ZLJ2_9ENTR</name>
<dbReference type="Pfam" id="PF06188">
    <property type="entry name" value="HrpE"/>
    <property type="match status" value="1"/>
</dbReference>
<dbReference type="InterPro" id="IPR012842">
    <property type="entry name" value="T3SS_SctL/SctL2"/>
</dbReference>
<organism evidence="6 7">
    <name type="scientific">Candidatus Regiella insecticola</name>
    <dbReference type="NCBI Taxonomy" id="138073"/>
    <lineage>
        <taxon>Bacteria</taxon>
        <taxon>Pseudomonadati</taxon>
        <taxon>Pseudomonadota</taxon>
        <taxon>Gammaproteobacteria</taxon>
        <taxon>Enterobacterales</taxon>
        <taxon>Enterobacteriaceae</taxon>
        <taxon>aphid secondary symbionts</taxon>
        <taxon>Candidatus Regiella</taxon>
    </lineage>
</organism>
<evidence type="ECO:0000256" key="4">
    <source>
        <dbReference type="ARBA" id="ARBA00022927"/>
    </source>
</evidence>
<comment type="similarity">
    <text evidence="5">Belongs to the SctL stator family.</text>
</comment>
<protein>
    <submittedName>
        <fullName evidence="6">Type III secretion system apparatus protein</fullName>
    </submittedName>
</protein>
<evidence type="ECO:0000313" key="7">
    <source>
        <dbReference type="Proteomes" id="UP000504714"/>
    </source>
</evidence>
<evidence type="ECO:0000256" key="2">
    <source>
        <dbReference type="ARBA" id="ARBA00022448"/>
    </source>
</evidence>
<dbReference type="Proteomes" id="UP000504714">
    <property type="component" value="Unassembled WGS sequence"/>
</dbReference>
<evidence type="ECO:0000256" key="5">
    <source>
        <dbReference type="ARBA" id="ARBA00024335"/>
    </source>
</evidence>
<dbReference type="EMBL" id="BLXO01000001">
    <property type="protein sequence ID" value="GFN45294.1"/>
    <property type="molecule type" value="Genomic_DNA"/>
</dbReference>
<gene>
    <name evidence="6" type="primary">ssaK</name>
    <name evidence="6" type="ORF">RINTU1_03690</name>
</gene>
<evidence type="ECO:0000256" key="1">
    <source>
        <dbReference type="ARBA" id="ARBA00004496"/>
    </source>
</evidence>
<keyword evidence="2" id="KW-0813">Transport</keyword>
<evidence type="ECO:0000256" key="3">
    <source>
        <dbReference type="ARBA" id="ARBA00022490"/>
    </source>
</evidence>
<keyword evidence="4" id="KW-0653">Protein transport</keyword>
<dbReference type="InterPro" id="IPR009335">
    <property type="entry name" value="T3SS_HrpE/ATPase_suE"/>
</dbReference>
<dbReference type="GO" id="GO:0005737">
    <property type="term" value="C:cytoplasm"/>
    <property type="evidence" value="ECO:0007669"/>
    <property type="project" value="UniProtKB-SubCell"/>
</dbReference>
<keyword evidence="3" id="KW-0963">Cytoplasm</keyword>
<dbReference type="RefSeq" id="WP_176487171.1">
    <property type="nucleotide sequence ID" value="NZ_BLXO01000001.1"/>
</dbReference>
<accession>A0A6L2ZLJ2</accession>
<dbReference type="AlphaFoldDB" id="A0A6L2ZLJ2"/>
<dbReference type="NCBIfam" id="TIGR02499">
    <property type="entry name" value="HrpE_YscL_not"/>
    <property type="match status" value="1"/>
</dbReference>
<comment type="caution">
    <text evidence="6">The sequence shown here is derived from an EMBL/GenBank/DDBJ whole genome shotgun (WGS) entry which is preliminary data.</text>
</comment>
<reference evidence="6 7" key="1">
    <citation type="submission" date="2020-06" db="EMBL/GenBank/DDBJ databases">
        <title>The genome sequence of Candidatus Regiella insecticola strain Tut.</title>
        <authorList>
            <person name="Nikoh N."/>
            <person name="Tsuchida T."/>
            <person name="Koga R."/>
            <person name="Oshima K."/>
            <person name="Hattori M."/>
            <person name="Fukatsu T."/>
        </authorList>
    </citation>
    <scope>NUCLEOTIDE SEQUENCE [LARGE SCALE GENOMIC DNA]</scope>
    <source>
        <strain evidence="6 7">Tut</strain>
    </source>
</reference>
<dbReference type="GO" id="GO:0030254">
    <property type="term" value="P:protein secretion by the type III secretion system"/>
    <property type="evidence" value="ECO:0007669"/>
    <property type="project" value="InterPro"/>
</dbReference>
<evidence type="ECO:0000313" key="6">
    <source>
        <dbReference type="EMBL" id="GFN45294.1"/>
    </source>
</evidence>
<proteinExistence type="inferred from homology"/>
<comment type="subcellular location">
    <subcellularLocation>
        <location evidence="1">Cytoplasm</location>
    </subcellularLocation>
</comment>
<sequence>MNVFRIEIAKRDYVLPLGLYIPAEIVKKIDSGMEIEAQAHARAQLILQQAEKEKTALLAAAQQQATEMMQLARAEMEKKFLQQHVNWLIEAEQLDIRLVEQARSRIMQALTSVIQSWAGQQPVDKILLARLTDQVEEMAQQGLITLRVHPQQVDSLTQKLGDRLTLQADASLEVDQAILACPLLSLNLSLSDHLSQLVTWLHESSAILPDEH</sequence>